<evidence type="ECO:0000259" key="2">
    <source>
        <dbReference type="PROSITE" id="PS51819"/>
    </source>
</evidence>
<dbReference type="InterPro" id="IPR004360">
    <property type="entry name" value="Glyas_Fos-R_dOase_dom"/>
</dbReference>
<dbReference type="EMBL" id="JACWMS010000001">
    <property type="protein sequence ID" value="MBD1318549.1"/>
    <property type="molecule type" value="Genomic_DNA"/>
</dbReference>
<dbReference type="RefSeq" id="WP_190265680.1">
    <property type="nucleotide sequence ID" value="NZ_BAABAD010000003.1"/>
</dbReference>
<feature type="domain" description="VOC" evidence="2">
    <location>
        <begin position="5"/>
        <end position="129"/>
    </location>
</feature>
<dbReference type="InterPro" id="IPR037523">
    <property type="entry name" value="VOC_core"/>
</dbReference>
<name>A0ABR7W6V2_9ACTN</name>
<dbReference type="InterPro" id="IPR051332">
    <property type="entry name" value="Fosfomycin_Res_Enzymes"/>
</dbReference>
<protein>
    <submittedName>
        <fullName evidence="3">VOC family protein</fullName>
    </submittedName>
</protein>
<dbReference type="PANTHER" id="PTHR36113:SF6">
    <property type="entry name" value="FOSFOMYCIN RESISTANCE PROTEIN FOSX"/>
    <property type="match status" value="1"/>
</dbReference>
<dbReference type="PANTHER" id="PTHR36113">
    <property type="entry name" value="LYASE, PUTATIVE-RELATED-RELATED"/>
    <property type="match status" value="1"/>
</dbReference>
<proteinExistence type="predicted"/>
<sequence>MAFPALTHAAITVTDLDASTRWYTELFGSSPVLDEDEESGTFHHTVFALDGGMLFGLHTHTEPGPADAFDERRTGLDHLAFAVGRDELDSWTTRLDELGIAHDGVKHAHYGSGISFRDPDGIALEFFAPPA</sequence>
<dbReference type="Gene3D" id="3.10.180.10">
    <property type="entry name" value="2,3-Dihydroxybiphenyl 1,2-Dioxygenase, domain 1"/>
    <property type="match status" value="1"/>
</dbReference>
<accession>A0ABR7W6V2</accession>
<comment type="caution">
    <text evidence="3">The sequence shown here is derived from an EMBL/GenBank/DDBJ whole genome shotgun (WGS) entry which is preliminary data.</text>
</comment>
<organism evidence="3 4">
    <name type="scientific">Gordonia hankookensis</name>
    <dbReference type="NCBI Taxonomy" id="589403"/>
    <lineage>
        <taxon>Bacteria</taxon>
        <taxon>Bacillati</taxon>
        <taxon>Actinomycetota</taxon>
        <taxon>Actinomycetes</taxon>
        <taxon>Mycobacteriales</taxon>
        <taxon>Gordoniaceae</taxon>
        <taxon>Gordonia</taxon>
    </lineage>
</organism>
<keyword evidence="4" id="KW-1185">Reference proteome</keyword>
<evidence type="ECO:0000313" key="4">
    <source>
        <dbReference type="Proteomes" id="UP000602395"/>
    </source>
</evidence>
<evidence type="ECO:0000313" key="3">
    <source>
        <dbReference type="EMBL" id="MBD1318549.1"/>
    </source>
</evidence>
<evidence type="ECO:0000256" key="1">
    <source>
        <dbReference type="ARBA" id="ARBA00022723"/>
    </source>
</evidence>
<dbReference type="PROSITE" id="PS51819">
    <property type="entry name" value="VOC"/>
    <property type="match status" value="1"/>
</dbReference>
<reference evidence="3 4" key="1">
    <citation type="submission" date="2020-09" db="EMBL/GenBank/DDBJ databases">
        <title>Novel species in genus Gordonia.</title>
        <authorList>
            <person name="Zhang G."/>
        </authorList>
    </citation>
    <scope>NUCLEOTIDE SEQUENCE [LARGE SCALE GENOMIC DNA]</scope>
    <source>
        <strain evidence="3 4">ON-33</strain>
    </source>
</reference>
<gene>
    <name evidence="3" type="ORF">IDF66_03050</name>
</gene>
<dbReference type="Proteomes" id="UP000602395">
    <property type="component" value="Unassembled WGS sequence"/>
</dbReference>
<keyword evidence="1" id="KW-0479">Metal-binding</keyword>
<dbReference type="InterPro" id="IPR029068">
    <property type="entry name" value="Glyas_Bleomycin-R_OHBP_Dase"/>
</dbReference>
<dbReference type="SUPFAM" id="SSF54593">
    <property type="entry name" value="Glyoxalase/Bleomycin resistance protein/Dihydroxybiphenyl dioxygenase"/>
    <property type="match status" value="1"/>
</dbReference>
<dbReference type="Pfam" id="PF00903">
    <property type="entry name" value="Glyoxalase"/>
    <property type="match status" value="1"/>
</dbReference>